<dbReference type="EMBL" id="LAOC01000001">
    <property type="protein sequence ID" value="KJV78444.1"/>
    <property type="molecule type" value="Genomic_DNA"/>
</dbReference>
<dbReference type="Proteomes" id="UP000033591">
    <property type="component" value="Unassembled WGS sequence"/>
</dbReference>
<dbReference type="PATRIC" id="fig|1359199.3.peg.1067"/>
<evidence type="ECO:0000313" key="2">
    <source>
        <dbReference type="Proteomes" id="UP000033591"/>
    </source>
</evidence>
<reference evidence="1 2" key="1">
    <citation type="submission" date="2015-01" db="EMBL/GenBank/DDBJ databases">
        <title>Genome Sequencing of Rickettsiales.</title>
        <authorList>
            <person name="Daugherty S.C."/>
            <person name="Su Q."/>
            <person name="Abolude K."/>
            <person name="Beier-Sexton M."/>
            <person name="Carlyon J.A."/>
            <person name="Carter R."/>
            <person name="Day N.P."/>
            <person name="Dumler S.J."/>
            <person name="Dyachenko V."/>
            <person name="Godinez A."/>
            <person name="Kurtti T.J."/>
            <person name="Lichay M."/>
            <person name="Mullins K.E."/>
            <person name="Ott S."/>
            <person name="Pappas-Brown V."/>
            <person name="Paris D.H."/>
            <person name="Patel P."/>
            <person name="Richards A.L."/>
            <person name="Sadzewicz L."/>
            <person name="Sears K."/>
            <person name="Seidman D."/>
            <person name="Sengamalay N."/>
            <person name="Stenos J."/>
            <person name="Tallon L.J."/>
            <person name="Vincent G."/>
            <person name="Fraser C.M."/>
            <person name="Munderloh U."/>
            <person name="Dunning-Hotopp J.C."/>
        </authorList>
    </citation>
    <scope>NUCLEOTIDE SEQUENCE [LARGE SCALE GENOMIC DNA]</scope>
    <source>
        <strain evidence="1 2">Ect</strain>
    </source>
</reference>
<protein>
    <submittedName>
        <fullName evidence="1">Uncharacterized protein</fullName>
    </submittedName>
</protein>
<evidence type="ECO:0000313" key="1">
    <source>
        <dbReference type="EMBL" id="KJV78444.1"/>
    </source>
</evidence>
<proteinExistence type="predicted"/>
<organism evidence="1 2">
    <name type="scientific">Rickettsia rhipicephali str. Ect</name>
    <dbReference type="NCBI Taxonomy" id="1359199"/>
    <lineage>
        <taxon>Bacteria</taxon>
        <taxon>Pseudomonadati</taxon>
        <taxon>Pseudomonadota</taxon>
        <taxon>Alphaproteobacteria</taxon>
        <taxon>Rickettsiales</taxon>
        <taxon>Rickettsiaceae</taxon>
        <taxon>Rickettsieae</taxon>
        <taxon>Rickettsia</taxon>
        <taxon>spotted fever group</taxon>
    </lineage>
</organism>
<dbReference type="AlphaFoldDB" id="A0A0F3PGS2"/>
<gene>
    <name evidence="1" type="ORF">RMAECT_1085</name>
</gene>
<accession>A0A0F3PGS2</accession>
<comment type="caution">
    <text evidence="1">The sequence shown here is derived from an EMBL/GenBank/DDBJ whole genome shotgun (WGS) entry which is preliminary data.</text>
</comment>
<sequence length="38" mass="4402">MAVVASPNNLIKLKKVLGPIFSLLIRRKLLIVQYYKIF</sequence>
<name>A0A0F3PGS2_RICRH</name>